<feature type="transmembrane region" description="Helical" evidence="6">
    <location>
        <begin position="51"/>
        <end position="74"/>
    </location>
</feature>
<keyword evidence="2 6" id="KW-0812">Transmembrane</keyword>
<keyword evidence="4 6" id="KW-0472">Membrane</keyword>
<comment type="caution">
    <text evidence="8">The sequence shown here is derived from an EMBL/GenBank/DDBJ whole genome shotgun (WGS) entry which is preliminary data.</text>
</comment>
<evidence type="ECO:0000256" key="4">
    <source>
        <dbReference type="ARBA" id="ARBA00023136"/>
    </source>
</evidence>
<keyword evidence="9" id="KW-1185">Reference proteome</keyword>
<accession>A0ABR1S717</accession>
<feature type="transmembrane region" description="Helical" evidence="6">
    <location>
        <begin position="244"/>
        <end position="267"/>
    </location>
</feature>
<feature type="transmembrane region" description="Helical" evidence="6">
    <location>
        <begin position="129"/>
        <end position="152"/>
    </location>
</feature>
<feature type="transmembrane region" description="Helical" evidence="6">
    <location>
        <begin position="209"/>
        <end position="229"/>
    </location>
</feature>
<comment type="subcellular location">
    <subcellularLocation>
        <location evidence="1">Membrane</location>
        <topology evidence="1">Multi-pass membrane protein</topology>
    </subcellularLocation>
</comment>
<evidence type="ECO:0000259" key="7">
    <source>
        <dbReference type="Pfam" id="PF20684"/>
    </source>
</evidence>
<feature type="transmembrane region" description="Helical" evidence="6">
    <location>
        <begin position="15"/>
        <end position="39"/>
    </location>
</feature>
<keyword evidence="3 6" id="KW-1133">Transmembrane helix</keyword>
<dbReference type="InterPro" id="IPR049326">
    <property type="entry name" value="Rhodopsin_dom_fungi"/>
</dbReference>
<evidence type="ECO:0000313" key="8">
    <source>
        <dbReference type="EMBL" id="KAK8027165.1"/>
    </source>
</evidence>
<dbReference type="Pfam" id="PF20684">
    <property type="entry name" value="Fung_rhodopsin"/>
    <property type="match status" value="1"/>
</dbReference>
<feature type="domain" description="Rhodopsin" evidence="7">
    <location>
        <begin position="35"/>
        <end position="269"/>
    </location>
</feature>
<dbReference type="Proteomes" id="UP001396898">
    <property type="component" value="Unassembled WGS sequence"/>
</dbReference>
<feature type="transmembrane region" description="Helical" evidence="6">
    <location>
        <begin position="172"/>
        <end position="197"/>
    </location>
</feature>
<evidence type="ECO:0000256" key="2">
    <source>
        <dbReference type="ARBA" id="ARBA00022692"/>
    </source>
</evidence>
<proteinExistence type="inferred from homology"/>
<comment type="similarity">
    <text evidence="5">Belongs to the SAT4 family.</text>
</comment>
<feature type="transmembrane region" description="Helical" evidence="6">
    <location>
        <begin position="94"/>
        <end position="117"/>
    </location>
</feature>
<evidence type="ECO:0000256" key="3">
    <source>
        <dbReference type="ARBA" id="ARBA00022989"/>
    </source>
</evidence>
<evidence type="ECO:0000313" key="9">
    <source>
        <dbReference type="Proteomes" id="UP001396898"/>
    </source>
</evidence>
<dbReference type="EMBL" id="JAQQWI010000007">
    <property type="protein sequence ID" value="KAK8027165.1"/>
    <property type="molecule type" value="Genomic_DNA"/>
</dbReference>
<dbReference type="InterPro" id="IPR052337">
    <property type="entry name" value="SAT4-like"/>
</dbReference>
<sequence length="366" mass="40378">MAWTFNAENDAPTDAIWISAVALLFTSLSLVSVLLRAYVRVVLVKASGADDVVIVIGWLASCGFAVVTVIQTKWGLGLQNVDDMPPENLYNFGLLQYIGAPFYITSILFFKLSLLLSYFRFLPKGIWRFLAVLVSLVTILFHASFLVVQINLCTPIAKQWDPTIIHGRCIEAVPFYTTVAAMTIVLDVIVMLLPFPTLYASKIQNRKKVVLLGLFALGIFITIIQMFRIQTIKSLANYLDSAKLIMWSTIENNLGIIVTCVPTLAPLMKYFSEKTRRGTTGGNTRYGRNSAHALNTWKDAGVAGGDDMQCLSSHADREIDISGSKAAESQENILEGLGIVRKTEVTVVRQPSREAYDQGGEPCGRV</sequence>
<evidence type="ECO:0000256" key="6">
    <source>
        <dbReference type="SAM" id="Phobius"/>
    </source>
</evidence>
<organism evidence="8 9">
    <name type="scientific">Apiospora marii</name>
    <dbReference type="NCBI Taxonomy" id="335849"/>
    <lineage>
        <taxon>Eukaryota</taxon>
        <taxon>Fungi</taxon>
        <taxon>Dikarya</taxon>
        <taxon>Ascomycota</taxon>
        <taxon>Pezizomycotina</taxon>
        <taxon>Sordariomycetes</taxon>
        <taxon>Xylariomycetidae</taxon>
        <taxon>Amphisphaeriales</taxon>
        <taxon>Apiosporaceae</taxon>
        <taxon>Apiospora</taxon>
    </lineage>
</organism>
<evidence type="ECO:0000256" key="1">
    <source>
        <dbReference type="ARBA" id="ARBA00004141"/>
    </source>
</evidence>
<name>A0ABR1S717_9PEZI</name>
<dbReference type="PANTHER" id="PTHR33048:SF64">
    <property type="entry name" value="INTEGRAL MEMBRANE PROTEIN"/>
    <property type="match status" value="1"/>
</dbReference>
<reference evidence="8 9" key="1">
    <citation type="submission" date="2023-01" db="EMBL/GenBank/DDBJ databases">
        <title>Analysis of 21 Apiospora genomes using comparative genomics revels a genus with tremendous synthesis potential of carbohydrate active enzymes and secondary metabolites.</title>
        <authorList>
            <person name="Sorensen T."/>
        </authorList>
    </citation>
    <scope>NUCLEOTIDE SEQUENCE [LARGE SCALE GENOMIC DNA]</scope>
    <source>
        <strain evidence="8 9">CBS 20057</strain>
    </source>
</reference>
<gene>
    <name evidence="8" type="ORF">PG991_004221</name>
</gene>
<dbReference type="PANTHER" id="PTHR33048">
    <property type="entry name" value="PTH11-LIKE INTEGRAL MEMBRANE PROTEIN (AFU_ORTHOLOGUE AFUA_5G11245)"/>
    <property type="match status" value="1"/>
</dbReference>
<evidence type="ECO:0000256" key="5">
    <source>
        <dbReference type="ARBA" id="ARBA00038359"/>
    </source>
</evidence>
<protein>
    <recommendedName>
        <fullName evidence="7">Rhodopsin domain-containing protein</fullName>
    </recommendedName>
</protein>